<name>A0ABD1PPU6_9LAMI</name>
<gene>
    <name evidence="1" type="ORF">Adt_41796</name>
</gene>
<comment type="caution">
    <text evidence="1">The sequence shown here is derived from an EMBL/GenBank/DDBJ whole genome shotgun (WGS) entry which is preliminary data.</text>
</comment>
<protein>
    <submittedName>
        <fullName evidence="1">Retrotrans gag domain-containing protein</fullName>
    </submittedName>
</protein>
<dbReference type="Proteomes" id="UP001604336">
    <property type="component" value="Unassembled WGS sequence"/>
</dbReference>
<keyword evidence="2" id="KW-1185">Reference proteome</keyword>
<dbReference type="EMBL" id="JBFOLK010000013">
    <property type="protein sequence ID" value="KAL2465945.1"/>
    <property type="molecule type" value="Genomic_DNA"/>
</dbReference>
<proteinExistence type="predicted"/>
<organism evidence="1 2">
    <name type="scientific">Abeliophyllum distichum</name>
    <dbReference type="NCBI Taxonomy" id="126358"/>
    <lineage>
        <taxon>Eukaryota</taxon>
        <taxon>Viridiplantae</taxon>
        <taxon>Streptophyta</taxon>
        <taxon>Embryophyta</taxon>
        <taxon>Tracheophyta</taxon>
        <taxon>Spermatophyta</taxon>
        <taxon>Magnoliopsida</taxon>
        <taxon>eudicotyledons</taxon>
        <taxon>Gunneridae</taxon>
        <taxon>Pentapetalae</taxon>
        <taxon>asterids</taxon>
        <taxon>lamiids</taxon>
        <taxon>Lamiales</taxon>
        <taxon>Oleaceae</taxon>
        <taxon>Forsythieae</taxon>
        <taxon>Abeliophyllum</taxon>
    </lineage>
</organism>
<evidence type="ECO:0000313" key="2">
    <source>
        <dbReference type="Proteomes" id="UP001604336"/>
    </source>
</evidence>
<sequence length="122" mass="14218">MDDISMLGLEQRLEDMMGQKIAEVMSKKNSKQQSMILEEDFFSPKVMDVLLPRDFEQPNMEKYDGSSDLVDHLRAFIDLMILRITPDAIMCKALSPTLRREARDWVETILPKSIRTFDDFSK</sequence>
<reference evidence="2" key="1">
    <citation type="submission" date="2024-07" db="EMBL/GenBank/DDBJ databases">
        <title>Two chromosome-level genome assemblies of Korean endemic species Abeliophyllum distichum and Forsythia ovata (Oleaceae).</title>
        <authorList>
            <person name="Jang H."/>
        </authorList>
    </citation>
    <scope>NUCLEOTIDE SEQUENCE [LARGE SCALE GENOMIC DNA]</scope>
</reference>
<accession>A0ABD1PPU6</accession>
<evidence type="ECO:0000313" key="1">
    <source>
        <dbReference type="EMBL" id="KAL2465945.1"/>
    </source>
</evidence>
<dbReference type="AlphaFoldDB" id="A0ABD1PPU6"/>